<sequence length="262" mass="30159">MGNYNSEYESYYNSLKKGSKTRYFPSYNQSFNYNNIGKSKKNYWLSRIMRDLVGVLILFIIVLSCKLIVTPKTQAVYNYSKQILNQNYEYTNLKEKCKNIDIKNFQDKITNIIEEIRSKVTGTETVDNKIKNEFVLPIAGIETSPFGYREDPITKEKKFHEGVDIDVKENTEVKASYDGRIKICGEDKELGKYILIDHGNGIETKYGHLNEILVGKEDAVKKSQIIAKSGNTGKSTGPHLHFELLYMGENKNPDEYFKIAKK</sequence>
<evidence type="ECO:0000256" key="1">
    <source>
        <dbReference type="ARBA" id="ARBA00022729"/>
    </source>
</evidence>
<dbReference type="InterPro" id="IPR011055">
    <property type="entry name" value="Dup_hybrid_motif"/>
</dbReference>
<keyword evidence="2" id="KW-1133">Transmembrane helix</keyword>
<dbReference type="CDD" id="cd12797">
    <property type="entry name" value="M23_peptidase"/>
    <property type="match status" value="1"/>
</dbReference>
<keyword evidence="5" id="KW-1185">Reference proteome</keyword>
<evidence type="ECO:0000259" key="3">
    <source>
        <dbReference type="Pfam" id="PF01551"/>
    </source>
</evidence>
<dbReference type="InterPro" id="IPR050570">
    <property type="entry name" value="Cell_wall_metabolism_enzyme"/>
</dbReference>
<name>A0A934HWJ9_9CLOT</name>
<dbReference type="SUPFAM" id="SSF51261">
    <property type="entry name" value="Duplicated hybrid motif"/>
    <property type="match status" value="1"/>
</dbReference>
<dbReference type="PANTHER" id="PTHR21666:SF289">
    <property type="entry name" value="L-ALA--D-GLU ENDOPEPTIDASE"/>
    <property type="match status" value="1"/>
</dbReference>
<keyword evidence="1" id="KW-0732">Signal</keyword>
<evidence type="ECO:0000313" key="5">
    <source>
        <dbReference type="Proteomes" id="UP000622687"/>
    </source>
</evidence>
<feature type="transmembrane region" description="Helical" evidence="2">
    <location>
        <begin position="48"/>
        <end position="69"/>
    </location>
</feature>
<reference evidence="4" key="1">
    <citation type="submission" date="2020-12" db="EMBL/GenBank/DDBJ databases">
        <title>Clostridium thailandense sp. nov., a novel acetogenic bacterium isolated from peat land soil in Thailand.</title>
        <authorList>
            <person name="Chaikitkaew S."/>
            <person name="Birkeland N.K."/>
        </authorList>
    </citation>
    <scope>NUCLEOTIDE SEQUENCE</scope>
    <source>
        <strain evidence="4">DSM 17425</strain>
    </source>
</reference>
<keyword evidence="2" id="KW-0812">Transmembrane</keyword>
<proteinExistence type="predicted"/>
<organism evidence="4 5">
    <name type="scientific">Clostridium aciditolerans</name>
    <dbReference type="NCBI Taxonomy" id="339861"/>
    <lineage>
        <taxon>Bacteria</taxon>
        <taxon>Bacillati</taxon>
        <taxon>Bacillota</taxon>
        <taxon>Clostridia</taxon>
        <taxon>Eubacteriales</taxon>
        <taxon>Clostridiaceae</taxon>
        <taxon>Clostridium</taxon>
    </lineage>
</organism>
<dbReference type="Proteomes" id="UP000622687">
    <property type="component" value="Unassembled WGS sequence"/>
</dbReference>
<dbReference type="Gene3D" id="2.70.70.10">
    <property type="entry name" value="Glucose Permease (Domain IIA)"/>
    <property type="match status" value="1"/>
</dbReference>
<comment type="caution">
    <text evidence="4">The sequence shown here is derived from an EMBL/GenBank/DDBJ whole genome shotgun (WGS) entry which is preliminary data.</text>
</comment>
<dbReference type="AlphaFoldDB" id="A0A934HWJ9"/>
<dbReference type="InterPro" id="IPR016047">
    <property type="entry name" value="M23ase_b-sheet_dom"/>
</dbReference>
<dbReference type="RefSeq" id="WP_211141122.1">
    <property type="nucleotide sequence ID" value="NZ_JAEEGB010000004.1"/>
</dbReference>
<feature type="domain" description="M23ase beta-sheet core" evidence="3">
    <location>
        <begin position="158"/>
        <end position="253"/>
    </location>
</feature>
<evidence type="ECO:0000313" key="4">
    <source>
        <dbReference type="EMBL" id="MBI6871675.1"/>
    </source>
</evidence>
<accession>A0A934HWJ9</accession>
<dbReference type="PANTHER" id="PTHR21666">
    <property type="entry name" value="PEPTIDASE-RELATED"/>
    <property type="match status" value="1"/>
</dbReference>
<dbReference type="EMBL" id="JAEEGB010000004">
    <property type="protein sequence ID" value="MBI6871675.1"/>
    <property type="molecule type" value="Genomic_DNA"/>
</dbReference>
<keyword evidence="2" id="KW-0472">Membrane</keyword>
<dbReference type="GO" id="GO:0004222">
    <property type="term" value="F:metalloendopeptidase activity"/>
    <property type="evidence" value="ECO:0007669"/>
    <property type="project" value="TreeGrafter"/>
</dbReference>
<gene>
    <name evidence="4" type="ORF">I6U51_03010</name>
</gene>
<dbReference type="Pfam" id="PF01551">
    <property type="entry name" value="Peptidase_M23"/>
    <property type="match status" value="1"/>
</dbReference>
<evidence type="ECO:0000256" key="2">
    <source>
        <dbReference type="SAM" id="Phobius"/>
    </source>
</evidence>
<protein>
    <submittedName>
        <fullName evidence="4">M23 family metallopeptidase</fullName>
    </submittedName>
</protein>